<evidence type="ECO:0000313" key="3">
    <source>
        <dbReference type="Proteomes" id="UP000664398"/>
    </source>
</evidence>
<proteinExistence type="predicted"/>
<sequence>MSIAQLPQNTGRGRRALGGGPARDRLRALVTQLEDDRLDVAEDLLSEIIAHQHIGTRGFTASELTALERFGVDEAELTAPTALPATVRGRLWEREFAAHSITVAEAAARLGVTPARVRQRCAEGTLIAQRRSDGWHLPLFQFPDGREPRGWAAVARAIPRGTPLLLTERVLTTPAPRLVSGGEELAPFEWLAQGGDPALAAAAVDDALNRLP</sequence>
<accession>A0A939LTZ5</accession>
<dbReference type="EMBL" id="JAGDYL010000006">
    <property type="protein sequence ID" value="MBO1804739.1"/>
    <property type="molecule type" value="Genomic_DNA"/>
</dbReference>
<keyword evidence="3" id="KW-1185">Reference proteome</keyword>
<dbReference type="RefSeq" id="WP_208045220.1">
    <property type="nucleotide sequence ID" value="NZ_JAGDYL010000006.1"/>
</dbReference>
<reference evidence="2" key="1">
    <citation type="submission" date="2021-03" db="EMBL/GenBank/DDBJ databases">
        <title>Leucobacter chromiisoli sp. nov., isolated from chromium-containing soil of chemical plant.</title>
        <authorList>
            <person name="Xu Z."/>
        </authorList>
    </citation>
    <scope>NUCLEOTIDE SEQUENCE</scope>
    <source>
        <strain evidence="2">A2</strain>
    </source>
</reference>
<gene>
    <name evidence="2" type="ORF">J4H91_05330</name>
</gene>
<organism evidence="2 3">
    <name type="scientific">Leucobacter ruminantium</name>
    <dbReference type="NCBI Taxonomy" id="1289170"/>
    <lineage>
        <taxon>Bacteria</taxon>
        <taxon>Bacillati</taxon>
        <taxon>Actinomycetota</taxon>
        <taxon>Actinomycetes</taxon>
        <taxon>Micrococcales</taxon>
        <taxon>Microbacteriaceae</taxon>
        <taxon>Leucobacter</taxon>
    </lineage>
</organism>
<evidence type="ECO:0000256" key="1">
    <source>
        <dbReference type="SAM" id="MobiDB-lite"/>
    </source>
</evidence>
<protein>
    <submittedName>
        <fullName evidence="2">Uncharacterized protein</fullName>
    </submittedName>
</protein>
<name>A0A939LTZ5_9MICO</name>
<comment type="caution">
    <text evidence="2">The sequence shown here is derived from an EMBL/GenBank/DDBJ whole genome shotgun (WGS) entry which is preliminary data.</text>
</comment>
<dbReference type="AlphaFoldDB" id="A0A939LTZ5"/>
<evidence type="ECO:0000313" key="2">
    <source>
        <dbReference type="EMBL" id="MBO1804739.1"/>
    </source>
</evidence>
<feature type="region of interest" description="Disordered" evidence="1">
    <location>
        <begin position="1"/>
        <end position="20"/>
    </location>
</feature>
<feature type="compositionally biased region" description="Polar residues" evidence="1">
    <location>
        <begin position="1"/>
        <end position="10"/>
    </location>
</feature>
<dbReference type="Proteomes" id="UP000664398">
    <property type="component" value="Unassembled WGS sequence"/>
</dbReference>